<dbReference type="Pfam" id="PF13560">
    <property type="entry name" value="HTH_31"/>
    <property type="match status" value="1"/>
</dbReference>
<dbReference type="Proteomes" id="UP000824087">
    <property type="component" value="Unassembled WGS sequence"/>
</dbReference>
<evidence type="ECO:0000313" key="3">
    <source>
        <dbReference type="Proteomes" id="UP000824087"/>
    </source>
</evidence>
<dbReference type="SMART" id="SM00530">
    <property type="entry name" value="HTH_XRE"/>
    <property type="match status" value="1"/>
</dbReference>
<evidence type="ECO:0000259" key="1">
    <source>
        <dbReference type="PROSITE" id="PS50943"/>
    </source>
</evidence>
<accession>A0A9D1HWR0</accession>
<dbReference type="EMBL" id="DVML01000022">
    <property type="protein sequence ID" value="HIU22635.1"/>
    <property type="molecule type" value="Genomic_DNA"/>
</dbReference>
<evidence type="ECO:0000313" key="2">
    <source>
        <dbReference type="EMBL" id="HIU22635.1"/>
    </source>
</evidence>
<dbReference type="PROSITE" id="PS50943">
    <property type="entry name" value="HTH_CROC1"/>
    <property type="match status" value="1"/>
</dbReference>
<organism evidence="2 3">
    <name type="scientific">Candidatus Fimihabitans intestinipullorum</name>
    <dbReference type="NCBI Taxonomy" id="2840820"/>
    <lineage>
        <taxon>Bacteria</taxon>
        <taxon>Bacillati</taxon>
        <taxon>Mycoplasmatota</taxon>
        <taxon>Mycoplasmatota incertae sedis</taxon>
        <taxon>Candidatus Fimihabitans</taxon>
    </lineage>
</organism>
<dbReference type="GO" id="GO:0003677">
    <property type="term" value="F:DNA binding"/>
    <property type="evidence" value="ECO:0007669"/>
    <property type="project" value="InterPro"/>
</dbReference>
<reference evidence="2" key="1">
    <citation type="submission" date="2020-10" db="EMBL/GenBank/DDBJ databases">
        <authorList>
            <person name="Gilroy R."/>
        </authorList>
    </citation>
    <scope>NUCLEOTIDE SEQUENCE</scope>
    <source>
        <strain evidence="2">CHK197-8231</strain>
    </source>
</reference>
<name>A0A9D1HWR0_9BACT</name>
<gene>
    <name evidence="2" type="ORF">IAD49_03540</name>
</gene>
<proteinExistence type="predicted"/>
<comment type="caution">
    <text evidence="2">The sequence shown here is derived from an EMBL/GenBank/DDBJ whole genome shotgun (WGS) entry which is preliminary data.</text>
</comment>
<dbReference type="InterPro" id="IPR001387">
    <property type="entry name" value="Cro/C1-type_HTH"/>
</dbReference>
<sequence>MLEAIGKELKIIRIRNNLKLEDVAKDIKLNRETLRRYENSASGLSVERLENLLNYYGVDSSIFFERICEYMHTNRR</sequence>
<protein>
    <submittedName>
        <fullName evidence="2">Helix-turn-helix transcriptional regulator</fullName>
    </submittedName>
</protein>
<feature type="domain" description="HTH cro/C1-type" evidence="1">
    <location>
        <begin position="9"/>
        <end position="63"/>
    </location>
</feature>
<reference evidence="2" key="2">
    <citation type="journal article" date="2021" name="PeerJ">
        <title>Extensive microbial diversity within the chicken gut microbiome revealed by metagenomics and culture.</title>
        <authorList>
            <person name="Gilroy R."/>
            <person name="Ravi A."/>
            <person name="Getino M."/>
            <person name="Pursley I."/>
            <person name="Horton D.L."/>
            <person name="Alikhan N.F."/>
            <person name="Baker D."/>
            <person name="Gharbi K."/>
            <person name="Hall N."/>
            <person name="Watson M."/>
            <person name="Adriaenssens E.M."/>
            <person name="Foster-Nyarko E."/>
            <person name="Jarju S."/>
            <person name="Secka A."/>
            <person name="Antonio M."/>
            <person name="Oren A."/>
            <person name="Chaudhuri R.R."/>
            <person name="La Ragione R."/>
            <person name="Hildebrand F."/>
            <person name="Pallen M.J."/>
        </authorList>
    </citation>
    <scope>NUCLEOTIDE SEQUENCE</scope>
    <source>
        <strain evidence="2">CHK197-8231</strain>
    </source>
</reference>
<dbReference type="SUPFAM" id="SSF47413">
    <property type="entry name" value="lambda repressor-like DNA-binding domains"/>
    <property type="match status" value="1"/>
</dbReference>
<dbReference type="Gene3D" id="1.10.260.40">
    <property type="entry name" value="lambda repressor-like DNA-binding domains"/>
    <property type="match status" value="1"/>
</dbReference>
<dbReference type="AlphaFoldDB" id="A0A9D1HWR0"/>
<dbReference type="InterPro" id="IPR010982">
    <property type="entry name" value="Lambda_DNA-bd_dom_sf"/>
</dbReference>
<dbReference type="CDD" id="cd00093">
    <property type="entry name" value="HTH_XRE"/>
    <property type="match status" value="1"/>
</dbReference>